<keyword evidence="2" id="KW-1185">Reference proteome</keyword>
<reference evidence="1 2" key="1">
    <citation type="submission" date="2019-03" db="EMBL/GenBank/DDBJ databases">
        <title>Genomic Encyclopedia of Type Strains, Phase IV (KMG-IV): sequencing the most valuable type-strain genomes for metagenomic binning, comparative biology and taxonomic classification.</title>
        <authorList>
            <person name="Goeker M."/>
        </authorList>
    </citation>
    <scope>NUCLEOTIDE SEQUENCE [LARGE SCALE GENOMIC DNA]</scope>
    <source>
        <strain evidence="1 2">DSM 45361</strain>
    </source>
</reference>
<dbReference type="PANTHER" id="PTHR42877:SF4">
    <property type="entry name" value="FAD_NAD(P)-BINDING DOMAIN-CONTAINING PROTEIN-RELATED"/>
    <property type="match status" value="1"/>
</dbReference>
<dbReference type="OrthoDB" id="5168853at2"/>
<comment type="caution">
    <text evidence="1">The sequence shown here is derived from an EMBL/GenBank/DDBJ whole genome shotgun (WGS) entry which is preliminary data.</text>
</comment>
<organism evidence="1 2">
    <name type="scientific">Labedaea rhizosphaerae</name>
    <dbReference type="NCBI Taxonomy" id="598644"/>
    <lineage>
        <taxon>Bacteria</taxon>
        <taxon>Bacillati</taxon>
        <taxon>Actinomycetota</taxon>
        <taxon>Actinomycetes</taxon>
        <taxon>Pseudonocardiales</taxon>
        <taxon>Pseudonocardiaceae</taxon>
        <taxon>Labedaea</taxon>
    </lineage>
</organism>
<dbReference type="PRINTS" id="PR00411">
    <property type="entry name" value="PNDRDTASEI"/>
</dbReference>
<accession>A0A4R6SIG7</accession>
<protein>
    <submittedName>
        <fullName evidence="1">Cation diffusion facilitator CzcD-associated flavoprotein CzcO</fullName>
    </submittedName>
</protein>
<dbReference type="Pfam" id="PF13738">
    <property type="entry name" value="Pyr_redox_3"/>
    <property type="match status" value="1"/>
</dbReference>
<proteinExistence type="predicted"/>
<gene>
    <name evidence="1" type="ORF">EV186_1021258</name>
</gene>
<dbReference type="AlphaFoldDB" id="A0A4R6SIG7"/>
<dbReference type="SUPFAM" id="SSF51905">
    <property type="entry name" value="FAD/NAD(P)-binding domain"/>
    <property type="match status" value="1"/>
</dbReference>
<evidence type="ECO:0000313" key="2">
    <source>
        <dbReference type="Proteomes" id="UP000295444"/>
    </source>
</evidence>
<sequence length="481" mass="53347">MPGPSVLIVGAGFGGLAMALELRKAGLTEFTVLERADDLGGVWRDNTYPGAGCDIPSPLYSFSTVPNPDWPMRFSLREDIHDYMRRVVDEHGLRPHLRFGVAVEAAAYDEAEAEWVVTTGTGEVLRADVLVPAVGQLSRPALPDIPGMAGFRGPAFHSARWDHGVPLDGKRVAVVGTGASAIQFVPHVAREASRLTVFQRSAPWVLPKPDVRYRPWHKRLFRRLPLTRLVERFAIWLLCEVLALGLVDLPVLRKAVAWLAGWHLRHQVADPGLRAKLTPDYAPGCKRALFSNDFYPAMTRPNVELVTEKITEITTGGVRTADGIEHPADVIIYGTGFAASEFLAPIAIRGRGGRALAEAWSNGARAYLGMTVPGFPNLFLMYGPNTNLGVGSIIYMLESQARYVVDLLRTVRPGRALEVRAEVADRFDREIQARLRRSVWTLCSSWYRDQAGRITNNWPGTVTAYRVKTRRAERSDYHEHG</sequence>
<dbReference type="InterPro" id="IPR036188">
    <property type="entry name" value="FAD/NAD-bd_sf"/>
</dbReference>
<evidence type="ECO:0000313" key="1">
    <source>
        <dbReference type="EMBL" id="TDQ01390.1"/>
    </source>
</evidence>
<name>A0A4R6SIG7_LABRH</name>
<dbReference type="Proteomes" id="UP000295444">
    <property type="component" value="Unassembled WGS sequence"/>
</dbReference>
<dbReference type="InterPro" id="IPR051209">
    <property type="entry name" value="FAD-bind_Monooxygenase_sf"/>
</dbReference>
<dbReference type="Gene3D" id="3.50.50.60">
    <property type="entry name" value="FAD/NAD(P)-binding domain"/>
    <property type="match status" value="2"/>
</dbReference>
<dbReference type="PANTHER" id="PTHR42877">
    <property type="entry name" value="L-ORNITHINE N(5)-MONOOXYGENASE-RELATED"/>
    <property type="match status" value="1"/>
</dbReference>
<dbReference type="EMBL" id="SNXZ01000002">
    <property type="protein sequence ID" value="TDQ01390.1"/>
    <property type="molecule type" value="Genomic_DNA"/>
</dbReference>
<dbReference type="RefSeq" id="WP_133849976.1">
    <property type="nucleotide sequence ID" value="NZ_SNXZ01000002.1"/>
</dbReference>